<dbReference type="RefSeq" id="WP_062281775.1">
    <property type="nucleotide sequence ID" value="NZ_LTBC01000002.1"/>
</dbReference>
<dbReference type="CDD" id="cd05398">
    <property type="entry name" value="NT_ClassII-CCAase"/>
    <property type="match status" value="1"/>
</dbReference>
<evidence type="ECO:0000259" key="12">
    <source>
        <dbReference type="Pfam" id="PF01743"/>
    </source>
</evidence>
<comment type="caution">
    <text evidence="13">The sequence shown here is derived from an EMBL/GenBank/DDBJ whole genome shotgun (WGS) entry which is preliminary data.</text>
</comment>
<feature type="domain" description="Poly A polymerase head" evidence="12">
    <location>
        <begin position="30"/>
        <end position="156"/>
    </location>
</feature>
<dbReference type="GO" id="GO:0000166">
    <property type="term" value="F:nucleotide binding"/>
    <property type="evidence" value="ECO:0007669"/>
    <property type="project" value="UniProtKB-KW"/>
</dbReference>
<dbReference type="InterPro" id="IPR052390">
    <property type="entry name" value="tRNA_nt/polyA_polymerase"/>
</dbReference>
<protein>
    <submittedName>
        <fullName evidence="13">Multifunctional CCA protein</fullName>
    </submittedName>
</protein>
<keyword evidence="3" id="KW-0820">tRNA-binding</keyword>
<evidence type="ECO:0000256" key="3">
    <source>
        <dbReference type="ARBA" id="ARBA00022555"/>
    </source>
</evidence>
<dbReference type="Gene3D" id="3.30.460.10">
    <property type="entry name" value="Beta Polymerase, domain 2"/>
    <property type="match status" value="1"/>
</dbReference>
<dbReference type="AlphaFoldDB" id="A0A151AZP1"/>
<evidence type="ECO:0000256" key="8">
    <source>
        <dbReference type="ARBA" id="ARBA00022741"/>
    </source>
</evidence>
<evidence type="ECO:0000256" key="5">
    <source>
        <dbReference type="ARBA" id="ARBA00022694"/>
    </source>
</evidence>
<evidence type="ECO:0000313" key="13">
    <source>
        <dbReference type="EMBL" id="KYH33012.1"/>
    </source>
</evidence>
<dbReference type="InterPro" id="IPR043519">
    <property type="entry name" value="NT_sf"/>
</dbReference>
<keyword evidence="4 11" id="KW-0808">Transferase</keyword>
<keyword evidence="5" id="KW-0819">tRNA processing</keyword>
<proteinExistence type="inferred from homology"/>
<dbReference type="EMBL" id="LTBC01000002">
    <property type="protein sequence ID" value="KYH33012.1"/>
    <property type="molecule type" value="Genomic_DNA"/>
</dbReference>
<organism evidence="13 14">
    <name type="scientific">Moorella mulderi DSM 14980</name>
    <dbReference type="NCBI Taxonomy" id="1122241"/>
    <lineage>
        <taxon>Bacteria</taxon>
        <taxon>Bacillati</taxon>
        <taxon>Bacillota</taxon>
        <taxon>Clostridia</taxon>
        <taxon>Neomoorellales</taxon>
        <taxon>Neomoorellaceae</taxon>
        <taxon>Neomoorella</taxon>
    </lineage>
</organism>
<evidence type="ECO:0000256" key="6">
    <source>
        <dbReference type="ARBA" id="ARBA00022695"/>
    </source>
</evidence>
<keyword evidence="9" id="KW-0460">Magnesium</keyword>
<name>A0A151AZP1_9FIRM</name>
<dbReference type="PANTHER" id="PTHR47788:SF1">
    <property type="entry name" value="A-ADDING TRNA NUCLEOTIDYLTRANSFERASE"/>
    <property type="match status" value="1"/>
</dbReference>
<reference evidence="13 14" key="1">
    <citation type="submission" date="2016-02" db="EMBL/GenBank/DDBJ databases">
        <title>Genome sequence of Moorella mulderi DSM 14980.</title>
        <authorList>
            <person name="Poehlein A."/>
            <person name="Daniel R."/>
        </authorList>
    </citation>
    <scope>NUCLEOTIDE SEQUENCE [LARGE SCALE GENOMIC DNA]</scope>
    <source>
        <strain evidence="13 14">DSM 14980</strain>
    </source>
</reference>
<dbReference type="InterPro" id="IPR002646">
    <property type="entry name" value="PolA_pol_head_dom"/>
</dbReference>
<sequence length="354" mass="39859">MNPYQKLFRRNQLRILAQARKIAPVKGRRVYLVGGTVRDLLLGRPEVDLDLAVEGDGLLFARELARQLGGRLAFHERFLTATVYWGGERVDVVTTRQEYYPRPGALPEVEPATLEADLARRDFSVNAMALPLMARDLGEILDPFGGREDLARQTLRVLHRDSFRDDPTRLLRGVRFATRLKFSLEEETCSLARQALAGGYLDLLEPKRLWQEFILLLKERRPVAAWESLIDLGWQGLPGAGLPDVAAGRRAEKLLCQWKWRGQRPLDASLVYFLIATVKLRATALEEVLDSVNFGRKKRNLIYAARDLLPELAPCLARGSLPECLPAGPRMAPEALIFILAVAGWSRLPARVLP</sequence>
<dbReference type="GO" id="GO:0008033">
    <property type="term" value="P:tRNA processing"/>
    <property type="evidence" value="ECO:0007669"/>
    <property type="project" value="UniProtKB-KW"/>
</dbReference>
<comment type="similarity">
    <text evidence="2 11">Belongs to the tRNA nucleotidyltransferase/poly(A) polymerase family.</text>
</comment>
<dbReference type="SUPFAM" id="SSF81891">
    <property type="entry name" value="Poly A polymerase C-terminal region-like"/>
    <property type="match status" value="1"/>
</dbReference>
<evidence type="ECO:0000256" key="2">
    <source>
        <dbReference type="ARBA" id="ARBA00007265"/>
    </source>
</evidence>
<dbReference type="PANTHER" id="PTHR47788">
    <property type="entry name" value="POLYA POLYMERASE"/>
    <property type="match status" value="1"/>
</dbReference>
<keyword evidence="7" id="KW-0479">Metal-binding</keyword>
<dbReference type="Pfam" id="PF01743">
    <property type="entry name" value="PolyA_pol"/>
    <property type="match status" value="1"/>
</dbReference>
<comment type="cofactor">
    <cofactor evidence="1">
        <name>Mg(2+)</name>
        <dbReference type="ChEBI" id="CHEBI:18420"/>
    </cofactor>
</comment>
<dbReference type="Proteomes" id="UP000075670">
    <property type="component" value="Unassembled WGS sequence"/>
</dbReference>
<dbReference type="Gene3D" id="1.10.3090.10">
    <property type="entry name" value="cca-adding enzyme, domain 2"/>
    <property type="match status" value="1"/>
</dbReference>
<accession>A0A151AZP1</accession>
<dbReference type="GO" id="GO:0000049">
    <property type="term" value="F:tRNA binding"/>
    <property type="evidence" value="ECO:0007669"/>
    <property type="project" value="UniProtKB-KW"/>
</dbReference>
<evidence type="ECO:0000256" key="1">
    <source>
        <dbReference type="ARBA" id="ARBA00001946"/>
    </source>
</evidence>
<dbReference type="SUPFAM" id="SSF81301">
    <property type="entry name" value="Nucleotidyltransferase"/>
    <property type="match status" value="1"/>
</dbReference>
<dbReference type="PATRIC" id="fig|1122241.3.peg.833"/>
<keyword evidence="10 11" id="KW-0694">RNA-binding</keyword>
<dbReference type="GO" id="GO:0016779">
    <property type="term" value="F:nucleotidyltransferase activity"/>
    <property type="evidence" value="ECO:0007669"/>
    <property type="project" value="UniProtKB-KW"/>
</dbReference>
<keyword evidence="8" id="KW-0547">Nucleotide-binding</keyword>
<evidence type="ECO:0000313" key="14">
    <source>
        <dbReference type="Proteomes" id="UP000075670"/>
    </source>
</evidence>
<gene>
    <name evidence="13" type="primary">cca</name>
    <name evidence="13" type="ORF">MOMUL_07900</name>
</gene>
<keyword evidence="14" id="KW-1185">Reference proteome</keyword>
<evidence type="ECO:0000256" key="7">
    <source>
        <dbReference type="ARBA" id="ARBA00022723"/>
    </source>
</evidence>
<evidence type="ECO:0000256" key="10">
    <source>
        <dbReference type="ARBA" id="ARBA00022884"/>
    </source>
</evidence>
<evidence type="ECO:0000256" key="11">
    <source>
        <dbReference type="RuleBase" id="RU003953"/>
    </source>
</evidence>
<evidence type="ECO:0000256" key="9">
    <source>
        <dbReference type="ARBA" id="ARBA00022842"/>
    </source>
</evidence>
<dbReference type="GO" id="GO:0046872">
    <property type="term" value="F:metal ion binding"/>
    <property type="evidence" value="ECO:0007669"/>
    <property type="project" value="UniProtKB-KW"/>
</dbReference>
<keyword evidence="6" id="KW-0548">Nucleotidyltransferase</keyword>
<evidence type="ECO:0000256" key="4">
    <source>
        <dbReference type="ARBA" id="ARBA00022679"/>
    </source>
</evidence>